<sequence>MLWPLLTVDFMYSHNIFHLMATTNYDHNAMAIIYWYLHVMPITFSI</sequence>
<accession>A0A2H9T3G6</accession>
<proteinExistence type="predicted"/>
<gene>
    <name evidence="1" type="ORF">CI610_03295</name>
</gene>
<evidence type="ECO:0000313" key="1">
    <source>
        <dbReference type="EMBL" id="PJE77778.1"/>
    </source>
</evidence>
<reference evidence="1" key="1">
    <citation type="journal article" date="2017" name="Appl. Environ. Microbiol.">
        <title>Molecular characterization of an Endozoicomonas-like organism causing infection in king scallop Pecten maximus L.</title>
        <authorList>
            <person name="Cano I."/>
            <person name="van Aerle R."/>
            <person name="Ross S."/>
            <person name="Verner-Jeffreys D.W."/>
            <person name="Paley R.K."/>
            <person name="Rimmer G."/>
            <person name="Ryder D."/>
            <person name="Hooper P."/>
            <person name="Stone D."/>
            <person name="Feist S.W."/>
        </authorList>
    </citation>
    <scope>NUCLEOTIDE SEQUENCE</scope>
</reference>
<comment type="caution">
    <text evidence="1">The sequence shown here is derived from an EMBL/GenBank/DDBJ whole genome shotgun (WGS) entry which is preliminary data.</text>
</comment>
<protein>
    <submittedName>
        <fullName evidence="1">Uncharacterized protein</fullName>
    </submittedName>
</protein>
<name>A0A2H9T3G6_9ZZZZ</name>
<dbReference type="AlphaFoldDB" id="A0A2H9T3G6"/>
<organism evidence="1">
    <name type="scientific">invertebrate metagenome</name>
    <dbReference type="NCBI Taxonomy" id="1711999"/>
    <lineage>
        <taxon>unclassified sequences</taxon>
        <taxon>metagenomes</taxon>
        <taxon>organismal metagenomes</taxon>
    </lineage>
</organism>
<dbReference type="EMBL" id="NSIT01000379">
    <property type="protein sequence ID" value="PJE77778.1"/>
    <property type="molecule type" value="Genomic_DNA"/>
</dbReference>